<proteinExistence type="predicted"/>
<evidence type="ECO:0000256" key="3">
    <source>
        <dbReference type="ARBA" id="ARBA00022676"/>
    </source>
</evidence>
<name>A0A845V1F0_9GAMM</name>
<keyword evidence="3" id="KW-0328">Glycosyltransferase</keyword>
<keyword evidence="4 6" id="KW-0808">Transferase</keyword>
<dbReference type="RefSeq" id="WP_164212294.1">
    <property type="nucleotide sequence ID" value="NZ_JAAGSC010000044.1"/>
</dbReference>
<dbReference type="AlphaFoldDB" id="A0A845V1F0"/>
<dbReference type="Gene3D" id="3.90.550.10">
    <property type="entry name" value="Spore Coat Polysaccharide Biosynthesis Protein SpsA, Chain A"/>
    <property type="match status" value="1"/>
</dbReference>
<dbReference type="GO" id="GO:0005886">
    <property type="term" value="C:plasma membrane"/>
    <property type="evidence" value="ECO:0007669"/>
    <property type="project" value="UniProtKB-SubCell"/>
</dbReference>
<keyword evidence="2" id="KW-1003">Cell membrane</keyword>
<evidence type="ECO:0000256" key="5">
    <source>
        <dbReference type="ARBA" id="ARBA00023136"/>
    </source>
</evidence>
<evidence type="ECO:0000256" key="2">
    <source>
        <dbReference type="ARBA" id="ARBA00022475"/>
    </source>
</evidence>
<comment type="subcellular location">
    <subcellularLocation>
        <location evidence="1">Cell membrane</location>
    </subcellularLocation>
</comment>
<reference evidence="6 7" key="1">
    <citation type="submission" date="2020-02" db="EMBL/GenBank/DDBJ databases">
        <authorList>
            <person name="Zhang X.-Y."/>
        </authorList>
    </citation>
    <scope>NUCLEOTIDE SEQUENCE [LARGE SCALE GENOMIC DNA]</scope>
    <source>
        <strain evidence="6 7">C33</strain>
    </source>
</reference>
<dbReference type="PANTHER" id="PTHR43646:SF2">
    <property type="entry name" value="GLYCOSYLTRANSFERASE 2-LIKE DOMAIN-CONTAINING PROTEIN"/>
    <property type="match status" value="1"/>
</dbReference>
<keyword evidence="7" id="KW-1185">Reference proteome</keyword>
<evidence type="ECO:0000256" key="4">
    <source>
        <dbReference type="ARBA" id="ARBA00022679"/>
    </source>
</evidence>
<evidence type="ECO:0000313" key="7">
    <source>
        <dbReference type="Proteomes" id="UP000484885"/>
    </source>
</evidence>
<comment type="caution">
    <text evidence="6">The sequence shown here is derived from an EMBL/GenBank/DDBJ whole genome shotgun (WGS) entry which is preliminary data.</text>
</comment>
<gene>
    <name evidence="6" type="ORF">G3I74_14340</name>
</gene>
<protein>
    <submittedName>
        <fullName evidence="6">Glycosyl transferase family 2</fullName>
    </submittedName>
</protein>
<accession>A0A845V1F0</accession>
<dbReference type="PANTHER" id="PTHR43646">
    <property type="entry name" value="GLYCOSYLTRANSFERASE"/>
    <property type="match status" value="1"/>
</dbReference>
<evidence type="ECO:0000313" key="6">
    <source>
        <dbReference type="EMBL" id="NDY96908.1"/>
    </source>
</evidence>
<keyword evidence="5" id="KW-0472">Membrane</keyword>
<dbReference type="EMBL" id="JAAGSC010000044">
    <property type="protein sequence ID" value="NDY96908.1"/>
    <property type="molecule type" value="Genomic_DNA"/>
</dbReference>
<sequence>MRAMLGDRPAGLQVIIPAGPAEVSWRGLLEQLPPAWPVCISAVEERPAGLPDRINWLQGPAGRGLQLNAAASASRARWLWFLHADSILTEPALVQVQRLTCGTEAVLAYLDLAFLPDGPKQTALNAIGANLRSRLLGLPYGDQGLCLPAEDFRRLGGFRTDLARGEDLDFVVRARAAGLPLRRLPARIYTSARRYREQGWWKTSWRHQVNAWRLTRAARAGRRRPESE</sequence>
<dbReference type="SUPFAM" id="SSF53448">
    <property type="entry name" value="Nucleotide-diphospho-sugar transferases"/>
    <property type="match status" value="1"/>
</dbReference>
<evidence type="ECO:0000256" key="1">
    <source>
        <dbReference type="ARBA" id="ARBA00004236"/>
    </source>
</evidence>
<dbReference type="InterPro" id="IPR029044">
    <property type="entry name" value="Nucleotide-diphossugar_trans"/>
</dbReference>
<dbReference type="Proteomes" id="UP000484885">
    <property type="component" value="Unassembled WGS sequence"/>
</dbReference>
<organism evidence="6 7">
    <name type="scientific">Wenzhouxiangella limi</name>
    <dbReference type="NCBI Taxonomy" id="2707351"/>
    <lineage>
        <taxon>Bacteria</taxon>
        <taxon>Pseudomonadati</taxon>
        <taxon>Pseudomonadota</taxon>
        <taxon>Gammaproteobacteria</taxon>
        <taxon>Chromatiales</taxon>
        <taxon>Wenzhouxiangellaceae</taxon>
        <taxon>Wenzhouxiangella</taxon>
    </lineage>
</organism>
<dbReference type="GO" id="GO:0016757">
    <property type="term" value="F:glycosyltransferase activity"/>
    <property type="evidence" value="ECO:0007669"/>
    <property type="project" value="UniProtKB-KW"/>
</dbReference>